<protein>
    <recommendedName>
        <fullName evidence="3">RagB/SusD family nutrient uptake outer membrane protein</fullName>
    </recommendedName>
</protein>
<name>A0AB33J110_9BACT</name>
<evidence type="ECO:0000256" key="1">
    <source>
        <dbReference type="SAM" id="MobiDB-lite"/>
    </source>
</evidence>
<dbReference type="EMBL" id="AP035786">
    <property type="protein sequence ID" value="BFO73616.1"/>
    <property type="molecule type" value="Genomic_DNA"/>
</dbReference>
<dbReference type="AlphaFoldDB" id="A0AB33J110"/>
<feature type="region of interest" description="Disordered" evidence="1">
    <location>
        <begin position="45"/>
        <end position="64"/>
    </location>
</feature>
<evidence type="ECO:0008006" key="3">
    <source>
        <dbReference type="Google" id="ProtNLM"/>
    </source>
</evidence>
<evidence type="ECO:0000313" key="2">
    <source>
        <dbReference type="EMBL" id="BFO73616.1"/>
    </source>
</evidence>
<gene>
    <name evidence="2" type="ORF">GTC17254_12130</name>
</gene>
<dbReference type="Gene3D" id="1.25.40.390">
    <property type="match status" value="1"/>
</dbReference>
<accession>A0AB33J110</accession>
<dbReference type="InterPro" id="IPR011990">
    <property type="entry name" value="TPR-like_helical_dom_sf"/>
</dbReference>
<organism evidence="2">
    <name type="scientific">Prevotella sp. GTC17254</name>
    <dbReference type="NCBI Taxonomy" id="3236794"/>
    <lineage>
        <taxon>Bacteria</taxon>
        <taxon>Pseudomonadati</taxon>
        <taxon>Bacteroidota</taxon>
        <taxon>Bacteroidia</taxon>
        <taxon>Bacteroidales</taxon>
        <taxon>Prevotellaceae</taxon>
        <taxon>Prevotella</taxon>
    </lineage>
</organism>
<reference evidence="2" key="1">
    <citation type="submission" date="2024-07" db="EMBL/GenBank/DDBJ databases">
        <title>Complete genome sequence of Prevotella sp. YM-2024 GTC17254.</title>
        <authorList>
            <person name="Hayashi M."/>
            <person name="Muto Y."/>
            <person name="Tanaka K."/>
            <person name="Niwa H."/>
        </authorList>
    </citation>
    <scope>NUCLEOTIDE SEQUENCE</scope>
    <source>
        <strain evidence="2">GTC17254</strain>
    </source>
</reference>
<proteinExistence type="predicted"/>
<dbReference type="SUPFAM" id="SSF48452">
    <property type="entry name" value="TPR-like"/>
    <property type="match status" value="1"/>
</dbReference>
<sequence length="586" mass="65303">MELQSLEKQKLVEMRNLVKNVFVLPLVALLFAACGGGSDIGGGSNGNGDGGNNSGDSSKPAVSKTDVKGIIEKGPFVQGSKVTLYDLNDQLVQTGKSYTTNTRSDLGDFEFDSAIELSSRYAEFETSGFFYNECDSSLSKAQITLKALADVSANSKVNVNLLTHLEYARVKHLVKGGMAFAEAKKQAERELLKVFAIKDDISSPENISIADGNKNASVLLAISSVMLYGKSEAEFSEFISHFSTDFEANGIIDEANISKSIKEGQKNQKPDRIAHAMKRYYSEKGRKAEVNDFSAYIDFNGDGIIDDKDEYVPYVLISSDNSYWPPIHELQNMVNYVFRQAMEYIKLQLELEAFRFGSERGRMITADSGWLLDAWFEGYRIINHANQVLLRLENIRDFNTTPYKDQTKALLAFVYYNMAMSWGNILLIEEYVEDVFNTHLVQSDANTIYAYCEDLMKGIAPTATEKGMVNRDFVTALSAEIALAKGNTAEAKKLLDKLPDTDIFSFGDENNVVPVYTAEYIRMLKKEASAEAWAKRGAVYGTWAALKRSGKATTILKIKEYELLLPIPQNALYTDPRMKQNPGWGK</sequence>